<protein>
    <submittedName>
        <fullName evidence="2">Uncharacterized protein</fullName>
    </submittedName>
</protein>
<reference evidence="2 3" key="1">
    <citation type="submission" date="2016-10" db="EMBL/GenBank/DDBJ databases">
        <authorList>
            <person name="de Groot N.N."/>
        </authorList>
    </citation>
    <scope>NUCLEOTIDE SEQUENCE [LARGE SCALE GENOMIC DNA]</scope>
    <source>
        <strain evidence="2 3">DSM 16619</strain>
    </source>
</reference>
<dbReference type="Proteomes" id="UP000198781">
    <property type="component" value="Unassembled WGS sequence"/>
</dbReference>
<keyword evidence="1" id="KW-0812">Transmembrane</keyword>
<proteinExistence type="predicted"/>
<dbReference type="RefSeq" id="WP_139160453.1">
    <property type="nucleotide sequence ID" value="NZ_FMZC01000015.1"/>
</dbReference>
<organism evidence="2 3">
    <name type="scientific">Paracidovorax valerianellae</name>
    <dbReference type="NCBI Taxonomy" id="187868"/>
    <lineage>
        <taxon>Bacteria</taxon>
        <taxon>Pseudomonadati</taxon>
        <taxon>Pseudomonadota</taxon>
        <taxon>Betaproteobacteria</taxon>
        <taxon>Burkholderiales</taxon>
        <taxon>Comamonadaceae</taxon>
        <taxon>Paracidovorax</taxon>
    </lineage>
</organism>
<name>A0A1G7C361_9BURK</name>
<dbReference type="AlphaFoldDB" id="A0A1G7C361"/>
<feature type="transmembrane region" description="Helical" evidence="1">
    <location>
        <begin position="27"/>
        <end position="45"/>
    </location>
</feature>
<evidence type="ECO:0000313" key="2">
    <source>
        <dbReference type="EMBL" id="SDE33210.1"/>
    </source>
</evidence>
<keyword evidence="3" id="KW-1185">Reference proteome</keyword>
<evidence type="ECO:0000313" key="3">
    <source>
        <dbReference type="Proteomes" id="UP000198781"/>
    </source>
</evidence>
<keyword evidence="1" id="KW-0472">Membrane</keyword>
<dbReference type="OrthoDB" id="9787072at2"/>
<sequence length="127" mass="14161">MKSHTSSLSTDRSAFRQPRFWQTCPRWALLLMAGIPLAVLAGTLFSTRVFNTAERIHTDVCGGSDYSLEFYDYSDGAGYVKLVDQAGRSYGRAEHSDADALRPVWADDCLSVTVNTDQRRVRLAVKP</sequence>
<gene>
    <name evidence="2" type="ORF">SAMN05192589_11561</name>
</gene>
<evidence type="ECO:0000256" key="1">
    <source>
        <dbReference type="SAM" id="Phobius"/>
    </source>
</evidence>
<dbReference type="EMBL" id="FMZC01000015">
    <property type="protein sequence ID" value="SDE33210.1"/>
    <property type="molecule type" value="Genomic_DNA"/>
</dbReference>
<keyword evidence="1" id="KW-1133">Transmembrane helix</keyword>
<accession>A0A1G7C361</accession>